<comment type="function">
    <text evidence="3">F-actin-capping proteins bind in a Ca(2+)-independent manner to the fast growing ends of actin filaments (barbed end) thereby blocking the exchange of subunits at these ends. Unlike other capping proteins (such as gelsolin and severin), these proteins do not sever actin filaments.</text>
</comment>
<dbReference type="Gene3D" id="3.30.1140.60">
    <property type="entry name" value="F-actin capping protein, alpha subunit"/>
    <property type="match status" value="1"/>
</dbReference>
<accession>A0A2S4UKW0</accession>
<dbReference type="AlphaFoldDB" id="A0A2S4UKW0"/>
<dbReference type="InterPro" id="IPR042276">
    <property type="entry name" value="CapZ_alpha/beta_2"/>
</dbReference>
<keyword evidence="1 3" id="KW-0117">Actin capping</keyword>
<dbReference type="InterPro" id="IPR037282">
    <property type="entry name" value="CapZ_alpha/beta"/>
</dbReference>
<dbReference type="EMBL" id="PKSM01000318">
    <property type="protein sequence ID" value="POV97866.1"/>
    <property type="molecule type" value="Genomic_DNA"/>
</dbReference>
<dbReference type="PANTHER" id="PTHR10653">
    <property type="entry name" value="F-ACTIN-CAPPING PROTEIN SUBUNIT ALPHA"/>
    <property type="match status" value="1"/>
</dbReference>
<feature type="compositionally biased region" description="Low complexity" evidence="4">
    <location>
        <begin position="158"/>
        <end position="170"/>
    </location>
</feature>
<keyword evidence="6" id="KW-1185">Reference proteome</keyword>
<feature type="region of interest" description="Disordered" evidence="4">
    <location>
        <begin position="158"/>
        <end position="223"/>
    </location>
</feature>
<dbReference type="Pfam" id="PF01267">
    <property type="entry name" value="F-actin_cap_A"/>
    <property type="match status" value="1"/>
</dbReference>
<proteinExistence type="inferred from homology"/>
<dbReference type="VEuPathDB" id="FungiDB:PSHT_14342"/>
<comment type="subunit">
    <text evidence="3">Heterodimer of an alpha and a beta subunit.</text>
</comment>
<evidence type="ECO:0000313" key="6">
    <source>
        <dbReference type="Proteomes" id="UP000238274"/>
    </source>
</evidence>
<dbReference type="Gene3D" id="3.90.1150.210">
    <property type="entry name" value="F-actin capping protein, beta subunit"/>
    <property type="match status" value="1"/>
</dbReference>
<dbReference type="InterPro" id="IPR002189">
    <property type="entry name" value="CapZ_alpha"/>
</dbReference>
<evidence type="ECO:0000256" key="3">
    <source>
        <dbReference type="RuleBase" id="RU365077"/>
    </source>
</evidence>
<dbReference type="GO" id="GO:0030036">
    <property type="term" value="P:actin cytoskeleton organization"/>
    <property type="evidence" value="ECO:0007669"/>
    <property type="project" value="TreeGrafter"/>
</dbReference>
<sequence>MQEASLKDRLAVASALILQSPPGEVNDVFNDVRPIVGDDSELERGLLPALAQYNTEQLTLVELPNAKIPAMICPAARIDQPGPEQEEGKIRYLDPHSQQTFIFDHLRLTASEITAYTPPDQEQEKLRLGLDKQAESYVKNHFQNAVWSVFSSPQEPVSVIQQDSVDQTSSDSDKPVESSNQSESTPDVHPASPPVEDQESPEQSSAIVTDTEDHNSASPTSSSSCHKFKLYIVGNKYNPTNYWTGRWRSIYEIDMSSGTIKGEIQVNVHYYEQGNVQLSTNHSPEIEPISTTNTKKVIEPEEIMKVIQIAESKYQASLNSAYTDLGENTFKQLRRALPVTKQKVNWMNMKSKIVLDDH</sequence>
<protein>
    <recommendedName>
        <fullName evidence="3">F-actin-capping protein subunit alpha</fullName>
    </recommendedName>
</protein>
<keyword evidence="2 3" id="KW-0009">Actin-binding</keyword>
<reference evidence="5 6" key="1">
    <citation type="submission" date="2017-12" db="EMBL/GenBank/DDBJ databases">
        <title>Gene loss provides genomic basis for host adaptation in cereal stripe rust fungi.</title>
        <authorList>
            <person name="Xia C."/>
        </authorList>
    </citation>
    <scope>NUCLEOTIDE SEQUENCE [LARGE SCALE GENOMIC DNA]</scope>
    <source>
        <strain evidence="5 6">93TX-2</strain>
    </source>
</reference>
<dbReference type="VEuPathDB" id="FungiDB:PSTT_13703"/>
<dbReference type="GO" id="GO:0008290">
    <property type="term" value="C:F-actin capping protein complex"/>
    <property type="evidence" value="ECO:0007669"/>
    <property type="project" value="UniProtKB-UniRule"/>
</dbReference>
<dbReference type="GO" id="GO:0030479">
    <property type="term" value="C:actin cortical patch"/>
    <property type="evidence" value="ECO:0007669"/>
    <property type="project" value="TreeGrafter"/>
</dbReference>
<dbReference type="GO" id="GO:0051016">
    <property type="term" value="P:barbed-end actin filament capping"/>
    <property type="evidence" value="ECO:0007669"/>
    <property type="project" value="UniProtKB-UniRule"/>
</dbReference>
<evidence type="ECO:0000256" key="1">
    <source>
        <dbReference type="ARBA" id="ARBA00022467"/>
    </source>
</evidence>
<organism evidence="5 6">
    <name type="scientific">Puccinia striiformis</name>
    <dbReference type="NCBI Taxonomy" id="27350"/>
    <lineage>
        <taxon>Eukaryota</taxon>
        <taxon>Fungi</taxon>
        <taxon>Dikarya</taxon>
        <taxon>Basidiomycota</taxon>
        <taxon>Pucciniomycotina</taxon>
        <taxon>Pucciniomycetes</taxon>
        <taxon>Pucciniales</taxon>
        <taxon>Pucciniaceae</taxon>
        <taxon>Puccinia</taxon>
    </lineage>
</organism>
<dbReference type="GO" id="GO:0051015">
    <property type="term" value="F:actin filament binding"/>
    <property type="evidence" value="ECO:0007669"/>
    <property type="project" value="TreeGrafter"/>
</dbReference>
<dbReference type="InterPro" id="IPR042489">
    <property type="entry name" value="CapZ_alpha_1"/>
</dbReference>
<name>A0A2S4UKW0_9BASI</name>
<reference evidence="6" key="2">
    <citation type="journal article" date="2018" name="BMC Genomics">
        <title>Genomic insights into host adaptation between the wheat stripe rust pathogen (Puccinia striiformis f. sp. tritici) and the barley stripe rust pathogen (Puccinia striiformis f. sp. hordei).</title>
        <authorList>
            <person name="Xia C."/>
            <person name="Wang M."/>
            <person name="Yin C."/>
            <person name="Cornejo O.E."/>
            <person name="Hulbert S.H."/>
            <person name="Chen X."/>
        </authorList>
    </citation>
    <scope>NUCLEOTIDE SEQUENCE [LARGE SCALE GENOMIC DNA]</scope>
    <source>
        <strain evidence="6">93TX-2</strain>
    </source>
</reference>
<comment type="caution">
    <text evidence="5">The sequence shown here is derived from an EMBL/GenBank/DDBJ whole genome shotgun (WGS) entry which is preliminary data.</text>
</comment>
<comment type="similarity">
    <text evidence="3">Belongs to the F-actin-capping protein alpha subunit family.</text>
</comment>
<evidence type="ECO:0000256" key="4">
    <source>
        <dbReference type="SAM" id="MobiDB-lite"/>
    </source>
</evidence>
<dbReference type="PANTHER" id="PTHR10653:SF0">
    <property type="entry name" value="F-ACTIN-CAPPING PROTEIN SUBUNIT ALPHA"/>
    <property type="match status" value="1"/>
</dbReference>
<evidence type="ECO:0000313" key="5">
    <source>
        <dbReference type="EMBL" id="POV97866.1"/>
    </source>
</evidence>
<dbReference type="Proteomes" id="UP000238274">
    <property type="component" value="Unassembled WGS sequence"/>
</dbReference>
<evidence type="ECO:0000256" key="2">
    <source>
        <dbReference type="ARBA" id="ARBA00023203"/>
    </source>
</evidence>
<dbReference type="PRINTS" id="PR00191">
    <property type="entry name" value="FACTINCAPA"/>
</dbReference>
<dbReference type="OrthoDB" id="340550at2759"/>
<dbReference type="SUPFAM" id="SSF90096">
    <property type="entry name" value="Subunits of heterodimeric actin filament capping protein Capz"/>
    <property type="match status" value="1"/>
</dbReference>
<gene>
    <name evidence="5" type="ORF">PSHT_14342</name>
</gene>
<reference evidence="6" key="3">
    <citation type="journal article" date="2018" name="Mol. Plant Microbe Interact.">
        <title>Genome sequence resources for the wheat stripe rust pathogen (Puccinia striiformis f. sp. tritici) and the barley stripe rust pathogen (Puccinia striiformis f. sp. hordei).</title>
        <authorList>
            <person name="Xia C."/>
            <person name="Wang M."/>
            <person name="Yin C."/>
            <person name="Cornejo O.E."/>
            <person name="Hulbert S.H."/>
            <person name="Chen X."/>
        </authorList>
    </citation>
    <scope>NUCLEOTIDE SEQUENCE [LARGE SCALE GENOMIC DNA]</scope>
    <source>
        <strain evidence="6">93TX-2</strain>
    </source>
</reference>